<feature type="transmembrane region" description="Helical" evidence="8">
    <location>
        <begin position="120"/>
        <end position="142"/>
    </location>
</feature>
<comment type="function">
    <text evidence="8">Claudins function as major constituents of the tight junction complexes that regulate the permeability of epithelia.</text>
</comment>
<dbReference type="PANTHER" id="PTHR12002">
    <property type="entry name" value="CLAUDIN"/>
    <property type="match status" value="1"/>
</dbReference>
<dbReference type="Gene3D" id="1.20.140.150">
    <property type="match status" value="1"/>
</dbReference>
<keyword evidence="3 8" id="KW-1003">Cell membrane</keyword>
<dbReference type="InterPro" id="IPR017974">
    <property type="entry name" value="Claudin_CS"/>
</dbReference>
<dbReference type="PRINTS" id="PR01385">
    <property type="entry name" value="CLAUDIN14"/>
</dbReference>
<dbReference type="PRINTS" id="PR01077">
    <property type="entry name" value="CLAUDIN"/>
</dbReference>
<dbReference type="GeneTree" id="ENSGT00940000155387"/>
<gene>
    <name evidence="10" type="primary">cldn1</name>
</gene>
<protein>
    <recommendedName>
        <fullName evidence="8">Claudin</fullName>
    </recommendedName>
</protein>
<feature type="region of interest" description="Disordered" evidence="9">
    <location>
        <begin position="192"/>
        <end position="213"/>
    </location>
</feature>
<accession>A0A667Z280</accession>
<keyword evidence="6 8" id="KW-1133">Transmembrane helix</keyword>
<dbReference type="Ensembl" id="ENSMMDT00005035023.1">
    <property type="protein sequence ID" value="ENSMMDP00005034267.1"/>
    <property type="gene ID" value="ENSMMDG00005016124.1"/>
</dbReference>
<evidence type="ECO:0000256" key="9">
    <source>
        <dbReference type="SAM" id="MobiDB-lite"/>
    </source>
</evidence>
<dbReference type="GO" id="GO:0005923">
    <property type="term" value="C:bicellular tight junction"/>
    <property type="evidence" value="ECO:0007669"/>
    <property type="project" value="UniProtKB-SubCell"/>
</dbReference>
<reference evidence="10" key="3">
    <citation type="submission" date="2025-09" db="UniProtKB">
        <authorList>
            <consortium name="Ensembl"/>
        </authorList>
    </citation>
    <scope>IDENTIFICATION</scope>
</reference>
<keyword evidence="11" id="KW-1185">Reference proteome</keyword>
<evidence type="ECO:0000256" key="6">
    <source>
        <dbReference type="ARBA" id="ARBA00022989"/>
    </source>
</evidence>
<feature type="transmembrane region" description="Helical" evidence="8">
    <location>
        <begin position="6"/>
        <end position="28"/>
    </location>
</feature>
<feature type="transmembrane region" description="Helical" evidence="8">
    <location>
        <begin position="163"/>
        <end position="184"/>
    </location>
</feature>
<evidence type="ECO:0000256" key="7">
    <source>
        <dbReference type="ARBA" id="ARBA00023136"/>
    </source>
</evidence>
<dbReference type="PROSITE" id="PS01346">
    <property type="entry name" value="CLAUDIN"/>
    <property type="match status" value="1"/>
</dbReference>
<evidence type="ECO:0000256" key="1">
    <source>
        <dbReference type="ARBA" id="ARBA00008295"/>
    </source>
</evidence>
<evidence type="ECO:0000256" key="8">
    <source>
        <dbReference type="RuleBase" id="RU060637"/>
    </source>
</evidence>
<keyword evidence="2 8" id="KW-0796">Tight junction</keyword>
<dbReference type="AlphaFoldDB" id="A0A667Z280"/>
<dbReference type="GO" id="GO:0005198">
    <property type="term" value="F:structural molecule activity"/>
    <property type="evidence" value="ECO:0007669"/>
    <property type="project" value="InterPro"/>
</dbReference>
<keyword evidence="5 8" id="KW-0965">Cell junction</keyword>
<dbReference type="InterPro" id="IPR004031">
    <property type="entry name" value="PMP22/EMP/MP20/Claudin"/>
</dbReference>
<comment type="similarity">
    <text evidence="1 8">Belongs to the claudin family.</text>
</comment>
<evidence type="ECO:0000256" key="4">
    <source>
        <dbReference type="ARBA" id="ARBA00022692"/>
    </source>
</evidence>
<dbReference type="Pfam" id="PF00822">
    <property type="entry name" value="PMP22_Claudin"/>
    <property type="match status" value="1"/>
</dbReference>
<evidence type="ECO:0000256" key="5">
    <source>
        <dbReference type="ARBA" id="ARBA00022949"/>
    </source>
</evidence>
<proteinExistence type="inferred from homology"/>
<sequence length="213" mass="22709">MANAGIQLLGFALAFIGFMGLIAATIMAEWKASSYAGDNIITAQAMYEGLWKSCVSQSTGQIQCKVYDSLLQLPGNILLSLCVCLMVASLLLCFISVMVATVGMKCTTCLAEEPEQKDKVALAGGILFLISGLCALVATCWYGNRIAQEFYDPFTPTNARYEFGKALFVGWGSSCLTLIGGAFLCCNCGSKPSGKHPRYPPSRSAGQSGKDYV</sequence>
<dbReference type="FunFam" id="1.20.140.150:FF:000001">
    <property type="entry name" value="Claudin"/>
    <property type="match status" value="1"/>
</dbReference>
<feature type="transmembrane region" description="Helical" evidence="8">
    <location>
        <begin position="77"/>
        <end position="100"/>
    </location>
</feature>
<keyword evidence="7 8" id="KW-0472">Membrane</keyword>
<reference evidence="10" key="2">
    <citation type="submission" date="2025-08" db="UniProtKB">
        <authorList>
            <consortium name="Ensembl"/>
        </authorList>
    </citation>
    <scope>IDENTIFICATION</scope>
</reference>
<comment type="subcellular location">
    <subcellularLocation>
        <location evidence="8">Cell junction</location>
        <location evidence="8">Tight junction</location>
    </subcellularLocation>
    <subcellularLocation>
        <location evidence="8">Cell membrane</location>
        <topology evidence="8">Multi-pass membrane protein</topology>
    </subcellularLocation>
</comment>
<dbReference type="InterPro" id="IPR006187">
    <property type="entry name" value="Claudin"/>
</dbReference>
<dbReference type="GO" id="GO:0005886">
    <property type="term" value="C:plasma membrane"/>
    <property type="evidence" value="ECO:0007669"/>
    <property type="project" value="UniProtKB-SubCell"/>
</dbReference>
<evidence type="ECO:0000256" key="3">
    <source>
        <dbReference type="ARBA" id="ARBA00022475"/>
    </source>
</evidence>
<organism evidence="10 11">
    <name type="scientific">Myripristis murdjan</name>
    <name type="common">pinecone soldierfish</name>
    <dbReference type="NCBI Taxonomy" id="586833"/>
    <lineage>
        <taxon>Eukaryota</taxon>
        <taxon>Metazoa</taxon>
        <taxon>Chordata</taxon>
        <taxon>Craniata</taxon>
        <taxon>Vertebrata</taxon>
        <taxon>Euteleostomi</taxon>
        <taxon>Actinopterygii</taxon>
        <taxon>Neopterygii</taxon>
        <taxon>Teleostei</taxon>
        <taxon>Neoteleostei</taxon>
        <taxon>Acanthomorphata</taxon>
        <taxon>Holocentriformes</taxon>
        <taxon>Holocentridae</taxon>
        <taxon>Myripristis</taxon>
    </lineage>
</organism>
<dbReference type="InParanoid" id="A0A667Z280"/>
<evidence type="ECO:0000256" key="2">
    <source>
        <dbReference type="ARBA" id="ARBA00022427"/>
    </source>
</evidence>
<name>A0A667Z280_9TELE</name>
<evidence type="ECO:0000313" key="11">
    <source>
        <dbReference type="Proteomes" id="UP000472263"/>
    </source>
</evidence>
<keyword evidence="4 8" id="KW-0812">Transmembrane</keyword>
<evidence type="ECO:0000313" key="10">
    <source>
        <dbReference type="Ensembl" id="ENSMMDP00005034267.1"/>
    </source>
</evidence>
<reference evidence="10" key="1">
    <citation type="submission" date="2019-06" db="EMBL/GenBank/DDBJ databases">
        <authorList>
            <consortium name="Wellcome Sanger Institute Data Sharing"/>
        </authorList>
    </citation>
    <scope>NUCLEOTIDE SEQUENCE [LARGE SCALE GENOMIC DNA]</scope>
</reference>
<dbReference type="Proteomes" id="UP000472263">
    <property type="component" value="Chromosome 17"/>
</dbReference>